<gene>
    <name evidence="1" type="ORF">NGB36_11760</name>
</gene>
<reference evidence="1" key="1">
    <citation type="submission" date="2022-06" db="EMBL/GenBank/DDBJ databases">
        <title>Draft genome sequence of Streptomyces sp. RB6PN25 isolated from peat swamp forest in Thailand.</title>
        <authorList>
            <person name="Duangmal K."/>
            <person name="Klaysubun C."/>
        </authorList>
    </citation>
    <scope>NUCLEOTIDE SEQUENCE</scope>
    <source>
        <strain evidence="1">RB6PN25</strain>
    </source>
</reference>
<dbReference type="SUPFAM" id="SSF51338">
    <property type="entry name" value="Composite domain of metallo-dependent hydrolases"/>
    <property type="match status" value="1"/>
</dbReference>
<keyword evidence="2" id="KW-1185">Reference proteome</keyword>
<dbReference type="Gene3D" id="2.30.40.10">
    <property type="entry name" value="Urease, subunit C, domain 1"/>
    <property type="match status" value="1"/>
</dbReference>
<comment type="caution">
    <text evidence="1">The sequence shown here is derived from an EMBL/GenBank/DDBJ whole genome shotgun (WGS) entry which is preliminary data.</text>
</comment>
<evidence type="ECO:0000313" key="2">
    <source>
        <dbReference type="Proteomes" id="UP001057702"/>
    </source>
</evidence>
<evidence type="ECO:0000313" key="1">
    <source>
        <dbReference type="EMBL" id="MCQ4081257.1"/>
    </source>
</evidence>
<dbReference type="Proteomes" id="UP001057702">
    <property type="component" value="Unassembled WGS sequence"/>
</dbReference>
<organism evidence="1 2">
    <name type="scientific">Streptomyces humicola</name>
    <dbReference type="NCBI Taxonomy" id="2953240"/>
    <lineage>
        <taxon>Bacteria</taxon>
        <taxon>Bacillati</taxon>
        <taxon>Actinomycetota</taxon>
        <taxon>Actinomycetes</taxon>
        <taxon>Kitasatosporales</taxon>
        <taxon>Streptomycetaceae</taxon>
        <taxon>Streptomyces</taxon>
    </lineage>
</organism>
<dbReference type="Gene3D" id="3.20.20.140">
    <property type="entry name" value="Metal-dependent hydrolases"/>
    <property type="match status" value="1"/>
</dbReference>
<sequence>MLTIHAASFVLPFGGAEPLSDGAVVIDGDRIAGFGSYEHVVSEWPSARVRRWPGVLTPGLVNRFGPELLEAAYHPDPREADALGERPLMGEELTALALTDARWGESARRGLQRMLRHGTTAVAGPFSRATVRAAVARSGLVVVARTAAPQGTPDPDPLTGGVDPAAVVTGPLVAGGHADLAAFDVLVSGDPYASLAERGAGSCAATVLAGRLAFRRS</sequence>
<dbReference type="InterPro" id="IPR011059">
    <property type="entry name" value="Metal-dep_hydrolase_composite"/>
</dbReference>
<proteinExistence type="predicted"/>
<accession>A0ABT1PUA5</accession>
<dbReference type="EMBL" id="JANFNG010000007">
    <property type="protein sequence ID" value="MCQ4081257.1"/>
    <property type="molecule type" value="Genomic_DNA"/>
</dbReference>
<protein>
    <submittedName>
        <fullName evidence="1">Uncharacterized protein</fullName>
    </submittedName>
</protein>
<dbReference type="RefSeq" id="WP_255920169.1">
    <property type="nucleotide sequence ID" value="NZ_JANFNG010000007.1"/>
</dbReference>
<name>A0ABT1PUA5_9ACTN</name>